<dbReference type="PANTHER" id="PTHR23099">
    <property type="entry name" value="TRANSCRIPTIONAL REGULATOR"/>
    <property type="match status" value="1"/>
</dbReference>
<dbReference type="InterPro" id="IPR035240">
    <property type="entry name" value="SprT_Zn_ribbon"/>
</dbReference>
<dbReference type="AlphaFoldDB" id="A0A7J7KLT2"/>
<dbReference type="Proteomes" id="UP000593567">
    <property type="component" value="Unassembled WGS sequence"/>
</dbReference>
<dbReference type="EMBL" id="VXIV02000337">
    <property type="protein sequence ID" value="KAF6038866.1"/>
    <property type="molecule type" value="Genomic_DNA"/>
</dbReference>
<keyword evidence="3" id="KW-1185">Reference proteome</keyword>
<organism evidence="2 3">
    <name type="scientific">Bugula neritina</name>
    <name type="common">Brown bryozoan</name>
    <name type="synonym">Sertularia neritina</name>
    <dbReference type="NCBI Taxonomy" id="10212"/>
    <lineage>
        <taxon>Eukaryota</taxon>
        <taxon>Metazoa</taxon>
        <taxon>Spiralia</taxon>
        <taxon>Lophotrochozoa</taxon>
        <taxon>Bryozoa</taxon>
        <taxon>Gymnolaemata</taxon>
        <taxon>Cheilostomatida</taxon>
        <taxon>Flustrina</taxon>
        <taxon>Buguloidea</taxon>
        <taxon>Bugulidae</taxon>
        <taxon>Bugula</taxon>
    </lineage>
</organism>
<reference evidence="2" key="1">
    <citation type="submission" date="2020-06" db="EMBL/GenBank/DDBJ databases">
        <title>Draft genome of Bugula neritina, a colonial animal packing powerful symbionts and potential medicines.</title>
        <authorList>
            <person name="Rayko M."/>
        </authorList>
    </citation>
    <scope>NUCLEOTIDE SEQUENCE [LARGE SCALE GENOMIC DNA]</scope>
    <source>
        <strain evidence="2">Kwan_BN1</strain>
    </source>
</reference>
<evidence type="ECO:0000259" key="1">
    <source>
        <dbReference type="Pfam" id="PF17283"/>
    </source>
</evidence>
<evidence type="ECO:0000313" key="3">
    <source>
        <dbReference type="Proteomes" id="UP000593567"/>
    </source>
</evidence>
<evidence type="ECO:0000313" key="2">
    <source>
        <dbReference type="EMBL" id="KAF6038866.1"/>
    </source>
</evidence>
<dbReference type="Pfam" id="PF17283">
    <property type="entry name" value="Zn_ribbon_SprT"/>
    <property type="match status" value="1"/>
</dbReference>
<dbReference type="GO" id="GO:0005634">
    <property type="term" value="C:nucleus"/>
    <property type="evidence" value="ECO:0007669"/>
    <property type="project" value="TreeGrafter"/>
</dbReference>
<name>A0A7J7KLT2_BUGNE</name>
<dbReference type="PANTHER" id="PTHR23099:SF0">
    <property type="entry name" value="GERM CELL NUCLEAR ACIDIC PROTEIN"/>
    <property type="match status" value="1"/>
</dbReference>
<comment type="caution">
    <text evidence="2">The sequence shown here is derived from an EMBL/GenBank/DDBJ whole genome shotgun (WGS) entry which is preliminary data.</text>
</comment>
<dbReference type="OrthoDB" id="20772at2759"/>
<accession>A0A7J7KLT2</accession>
<gene>
    <name evidence="2" type="ORF">EB796_002830</name>
</gene>
<sequence>MIDGWSCSGCFESVAFLKYWQYWARKSELTHKELPQIRRCHSYDITTKFIYRCTKCGQQVGRHSKSLDTATKVCGYCKGTFELLSRDKNGVATPAKSTPNKFAMFVKENYASVRKRHATHKDVMQQLSKEFSSQMNL</sequence>
<protein>
    <submittedName>
        <fullName evidence="2">ACRC</fullName>
    </submittedName>
</protein>
<proteinExistence type="predicted"/>
<feature type="domain" description="SprT-like zinc ribbon" evidence="1">
    <location>
        <begin position="47"/>
        <end position="82"/>
    </location>
</feature>